<accession>A0AAV2C8R6</accession>
<dbReference type="EMBL" id="OZ034813">
    <property type="protein sequence ID" value="CAL1352915.1"/>
    <property type="molecule type" value="Genomic_DNA"/>
</dbReference>
<dbReference type="PANTHER" id="PTHR31642">
    <property type="entry name" value="TRICHOTHECENE 3-O-ACETYLTRANSFERASE"/>
    <property type="match status" value="1"/>
</dbReference>
<sequence>MKAAVRETCMVRPAGQTPSQRLWLSNLDQFFAKTAHVPMLQPYSWRRPDGGGAARGFFNCRVLKESLSQALITFFPVAGRLAQAQDGTGRFEIDCNGQGVLFVEAETDVTISELGDFQPAPELMQLVPQVDFSKGISSFPLLLVQVTRFRCGGVCLGIGYHHAVSDGKGFYNLLTAWSSLARGLSVATNLLPFLDRTILCSRSPPSPTWQHPEYCESIDDEQQTPPPSPLSTSTRILNLSVDQITCLKEEANSSTNGDVNHRYTTFEVLTAHIWRCVTVARSFADRNQPVTLHVSIDGRRRFEPMLPPGYFGNCLFHAVVPASTAELASESLRRTAGRIRRAIRRSDDEYMRSAIDCLELAGASTVRIPGISGSPHLKVISWTQLPFGQDFGWGDPIFLRPASSWEGSCLILPKPKDGDDGLSFSICLEAAVMVRFKGLLTTDDSIVLSNTTATTLPQLLSRL</sequence>
<evidence type="ECO:0000256" key="1">
    <source>
        <dbReference type="ARBA" id="ARBA00009861"/>
    </source>
</evidence>
<comment type="similarity">
    <text evidence="1">Belongs to the plant acyltransferase family.</text>
</comment>
<dbReference type="GO" id="GO:0016747">
    <property type="term" value="F:acyltransferase activity, transferring groups other than amino-acyl groups"/>
    <property type="evidence" value="ECO:0007669"/>
    <property type="project" value="TreeGrafter"/>
</dbReference>
<evidence type="ECO:0000313" key="3">
    <source>
        <dbReference type="Proteomes" id="UP001497516"/>
    </source>
</evidence>
<dbReference type="PANTHER" id="PTHR31642:SF158">
    <property type="entry name" value="N-BENZOYLTRANSFERASE PROTEIN, PUTATIVE-RELATED"/>
    <property type="match status" value="1"/>
</dbReference>
<dbReference type="Pfam" id="PF02458">
    <property type="entry name" value="Transferase"/>
    <property type="match status" value="1"/>
</dbReference>
<evidence type="ECO:0000313" key="2">
    <source>
        <dbReference type="EMBL" id="CAL1352915.1"/>
    </source>
</evidence>
<proteinExistence type="inferred from homology"/>
<dbReference type="Gene3D" id="3.30.559.10">
    <property type="entry name" value="Chloramphenicol acetyltransferase-like domain"/>
    <property type="match status" value="2"/>
</dbReference>
<name>A0AAV2C8R6_9ROSI</name>
<dbReference type="AlphaFoldDB" id="A0AAV2C8R6"/>
<keyword evidence="3" id="KW-1185">Reference proteome</keyword>
<reference evidence="2 3" key="1">
    <citation type="submission" date="2024-04" db="EMBL/GenBank/DDBJ databases">
        <authorList>
            <person name="Fracassetti M."/>
        </authorList>
    </citation>
    <scope>NUCLEOTIDE SEQUENCE [LARGE SCALE GENOMIC DNA]</scope>
</reference>
<dbReference type="InterPro" id="IPR050317">
    <property type="entry name" value="Plant_Fungal_Acyltransferase"/>
</dbReference>
<gene>
    <name evidence="2" type="ORF">LTRI10_LOCUS848</name>
</gene>
<organism evidence="2 3">
    <name type="scientific">Linum trigynum</name>
    <dbReference type="NCBI Taxonomy" id="586398"/>
    <lineage>
        <taxon>Eukaryota</taxon>
        <taxon>Viridiplantae</taxon>
        <taxon>Streptophyta</taxon>
        <taxon>Embryophyta</taxon>
        <taxon>Tracheophyta</taxon>
        <taxon>Spermatophyta</taxon>
        <taxon>Magnoliopsida</taxon>
        <taxon>eudicotyledons</taxon>
        <taxon>Gunneridae</taxon>
        <taxon>Pentapetalae</taxon>
        <taxon>rosids</taxon>
        <taxon>fabids</taxon>
        <taxon>Malpighiales</taxon>
        <taxon>Linaceae</taxon>
        <taxon>Linum</taxon>
    </lineage>
</organism>
<dbReference type="Proteomes" id="UP001497516">
    <property type="component" value="Chromosome 1"/>
</dbReference>
<protein>
    <submittedName>
        <fullName evidence="2">Uncharacterized protein</fullName>
    </submittedName>
</protein>
<dbReference type="InterPro" id="IPR023213">
    <property type="entry name" value="CAT-like_dom_sf"/>
</dbReference>